<comment type="subunit">
    <text evidence="11">Component of the mitochondrial contact site and cristae organizing system (MICOS) complex.</text>
</comment>
<evidence type="ECO:0000256" key="10">
    <source>
        <dbReference type="ARBA" id="ARBA00032985"/>
    </source>
</evidence>
<protein>
    <recommendedName>
        <fullName evidence="4 11">MICOS complex subunit MIC12</fullName>
    </recommendedName>
    <alternativeName>
        <fullName evidence="10 11">Altered inheritance of mitochondria protein 5, mitochondrial</fullName>
    </alternativeName>
    <alternativeName>
        <fullName evidence="9 11">Found in mitochondrial proteome protein 51</fullName>
    </alternativeName>
</protein>
<keyword evidence="8 11" id="KW-0472">Membrane</keyword>
<name>A0AAE0TQJ7_9PEZI</name>
<evidence type="ECO:0000256" key="11">
    <source>
        <dbReference type="RuleBase" id="RU363010"/>
    </source>
</evidence>
<keyword evidence="6 11" id="KW-1133">Transmembrane helix</keyword>
<dbReference type="AlphaFoldDB" id="A0AAE0TQJ7"/>
<evidence type="ECO:0000256" key="4">
    <source>
        <dbReference type="ARBA" id="ARBA00018170"/>
    </source>
</evidence>
<keyword evidence="11" id="KW-0999">Mitochondrion inner membrane</keyword>
<evidence type="ECO:0000313" key="13">
    <source>
        <dbReference type="Proteomes" id="UP001274830"/>
    </source>
</evidence>
<comment type="similarity">
    <text evidence="3 11">Belongs to the MICOS complex subunit Mic12 family.</text>
</comment>
<comment type="function">
    <text evidence="1 11">Component of the MICOS complex, a large protein complex of the mitochondrial inner membrane that plays crucial roles in the maintenance of crista junctions, inner membrane architecture, and formation of contact sites to the outer membrane.</text>
</comment>
<evidence type="ECO:0000313" key="12">
    <source>
        <dbReference type="EMBL" id="KAK3671919.1"/>
    </source>
</evidence>
<evidence type="ECO:0000256" key="5">
    <source>
        <dbReference type="ARBA" id="ARBA00022692"/>
    </source>
</evidence>
<dbReference type="Pfam" id="PF17050">
    <property type="entry name" value="AIM5"/>
    <property type="match status" value="1"/>
</dbReference>
<dbReference type="GO" id="GO:0061617">
    <property type="term" value="C:MICOS complex"/>
    <property type="evidence" value="ECO:0007669"/>
    <property type="project" value="UniProtKB-UniRule"/>
</dbReference>
<proteinExistence type="inferred from homology"/>
<keyword evidence="13" id="KW-1185">Reference proteome</keyword>
<sequence>MGFTTGLLGGFTLTTTLIYLSITLHTRNRIQQAALLHQQSFVLNNLVEPAPASPEPTAREVPAGLWETAKDKWNSELERGVKRIWSTDWDGARDQVEEGVSSVWRRTFAAAREKADEVTK</sequence>
<organism evidence="12 13">
    <name type="scientific">Recurvomyces mirabilis</name>
    <dbReference type="NCBI Taxonomy" id="574656"/>
    <lineage>
        <taxon>Eukaryota</taxon>
        <taxon>Fungi</taxon>
        <taxon>Dikarya</taxon>
        <taxon>Ascomycota</taxon>
        <taxon>Pezizomycotina</taxon>
        <taxon>Dothideomycetes</taxon>
        <taxon>Dothideomycetidae</taxon>
        <taxon>Mycosphaerellales</taxon>
        <taxon>Teratosphaeriaceae</taxon>
        <taxon>Recurvomyces</taxon>
    </lineage>
</organism>
<evidence type="ECO:0000256" key="1">
    <source>
        <dbReference type="ARBA" id="ARBA00002689"/>
    </source>
</evidence>
<keyword evidence="7 11" id="KW-0496">Mitochondrion</keyword>
<comment type="caution">
    <text evidence="12">The sequence shown here is derived from an EMBL/GenBank/DDBJ whole genome shotgun (WGS) entry which is preliminary data.</text>
</comment>
<dbReference type="EMBL" id="JAUTXT010000038">
    <property type="protein sequence ID" value="KAK3671919.1"/>
    <property type="molecule type" value="Genomic_DNA"/>
</dbReference>
<evidence type="ECO:0000256" key="6">
    <source>
        <dbReference type="ARBA" id="ARBA00022989"/>
    </source>
</evidence>
<dbReference type="GO" id="GO:0044284">
    <property type="term" value="C:mitochondrial crista junction"/>
    <property type="evidence" value="ECO:0007669"/>
    <property type="project" value="InterPro"/>
</dbReference>
<evidence type="ECO:0000256" key="7">
    <source>
        <dbReference type="ARBA" id="ARBA00023128"/>
    </source>
</evidence>
<evidence type="ECO:0000256" key="8">
    <source>
        <dbReference type="ARBA" id="ARBA00023136"/>
    </source>
</evidence>
<dbReference type="GO" id="GO:0042407">
    <property type="term" value="P:cristae formation"/>
    <property type="evidence" value="ECO:0007669"/>
    <property type="project" value="InterPro"/>
</dbReference>
<reference evidence="12" key="1">
    <citation type="submission" date="2023-07" db="EMBL/GenBank/DDBJ databases">
        <title>Black Yeasts Isolated from many extreme environments.</title>
        <authorList>
            <person name="Coleine C."/>
            <person name="Stajich J.E."/>
            <person name="Selbmann L."/>
        </authorList>
    </citation>
    <scope>NUCLEOTIDE SEQUENCE</scope>
    <source>
        <strain evidence="12">CCFEE 5485</strain>
    </source>
</reference>
<accession>A0AAE0TQJ7</accession>
<dbReference type="Proteomes" id="UP001274830">
    <property type="component" value="Unassembled WGS sequence"/>
</dbReference>
<keyword evidence="5 11" id="KW-0812">Transmembrane</keyword>
<evidence type="ECO:0000256" key="9">
    <source>
        <dbReference type="ARBA" id="ARBA00032159"/>
    </source>
</evidence>
<dbReference type="InterPro" id="IPR031463">
    <property type="entry name" value="Mic12"/>
</dbReference>
<gene>
    <name evidence="12" type="ORF">LTR78_008285</name>
</gene>
<evidence type="ECO:0000256" key="2">
    <source>
        <dbReference type="ARBA" id="ARBA00004370"/>
    </source>
</evidence>
<feature type="transmembrane region" description="Helical" evidence="11">
    <location>
        <begin position="6"/>
        <end position="24"/>
    </location>
</feature>
<comment type="subcellular location">
    <subcellularLocation>
        <location evidence="2">Membrane</location>
    </subcellularLocation>
    <subcellularLocation>
        <location evidence="11">Mitochondrion inner membrane</location>
        <topology evidence="11">Single-pass membrane protein</topology>
    </subcellularLocation>
</comment>
<evidence type="ECO:0000256" key="3">
    <source>
        <dbReference type="ARBA" id="ARBA00009188"/>
    </source>
</evidence>